<evidence type="ECO:0000313" key="6">
    <source>
        <dbReference type="Proteomes" id="UP000563601"/>
    </source>
</evidence>
<reference evidence="4 5" key="1">
    <citation type="submission" date="2020-01" db="EMBL/GenBank/DDBJ databases">
        <title>The possibility of degradation of plastic by Microbulbifer hydrolyticus IRE-31.</title>
        <authorList>
            <person name="Liu L."/>
        </authorList>
    </citation>
    <scope>NUCLEOTIDE SEQUENCE [LARGE SCALE GENOMIC DNA]</scope>
    <source>
        <strain evidence="4 5">IRE-31</strain>
    </source>
</reference>
<dbReference type="RefSeq" id="WP_161857947.1">
    <property type="nucleotide sequence ID" value="NZ_CP047491.1"/>
</dbReference>
<keyword evidence="2" id="KW-0812">Transmembrane</keyword>
<feature type="compositionally biased region" description="Basic and acidic residues" evidence="1">
    <location>
        <begin position="56"/>
        <end position="66"/>
    </location>
</feature>
<feature type="compositionally biased region" description="Polar residues" evidence="1">
    <location>
        <begin position="71"/>
        <end position="81"/>
    </location>
</feature>
<keyword evidence="2" id="KW-1133">Transmembrane helix</keyword>
<feature type="transmembrane region" description="Helical" evidence="2">
    <location>
        <begin position="171"/>
        <end position="194"/>
    </location>
</feature>
<evidence type="ECO:0000313" key="3">
    <source>
        <dbReference type="EMBL" id="MBB5213182.1"/>
    </source>
</evidence>
<keyword evidence="2" id="KW-0472">Membrane</keyword>
<keyword evidence="5" id="KW-1185">Reference proteome</keyword>
<sequence>MSDESIYLEATEEFEGPNRCPALWAKALALCDGEHDRAKFQYVRLKVEKLSDSAVEKGNEPIRPDSADLNEYNSEETSQKDVYQSDPVNRLWISEKGEKYTYAKIFDGEIGLAKIYWVYGVLVGFAASIIISSLNSTREMAALLFIYAIYETLVLVGTWRSASHYGGPKLWAILAKLSVFVRWCGVLFAAITLFKLWSA</sequence>
<dbReference type="OrthoDB" id="7597097at2"/>
<protein>
    <submittedName>
        <fullName evidence="3">Uncharacterized protein</fullName>
    </submittedName>
</protein>
<dbReference type="EMBL" id="CP047491">
    <property type="protein sequence ID" value="QHQ38617.1"/>
    <property type="molecule type" value="Genomic_DNA"/>
</dbReference>
<dbReference type="Proteomes" id="UP000563601">
    <property type="component" value="Unassembled WGS sequence"/>
</dbReference>
<dbReference type="Proteomes" id="UP000464675">
    <property type="component" value="Chromosome"/>
</dbReference>
<name>A0A6P1T9A8_9GAMM</name>
<evidence type="ECO:0000313" key="5">
    <source>
        <dbReference type="Proteomes" id="UP000464675"/>
    </source>
</evidence>
<evidence type="ECO:0000256" key="1">
    <source>
        <dbReference type="SAM" id="MobiDB-lite"/>
    </source>
</evidence>
<organism evidence="3 6">
    <name type="scientific">Microbulbifer hydrolyticus</name>
    <dbReference type="NCBI Taxonomy" id="48074"/>
    <lineage>
        <taxon>Bacteria</taxon>
        <taxon>Pseudomonadati</taxon>
        <taxon>Pseudomonadota</taxon>
        <taxon>Gammaproteobacteria</taxon>
        <taxon>Cellvibrionales</taxon>
        <taxon>Microbulbiferaceae</taxon>
        <taxon>Microbulbifer</taxon>
    </lineage>
</organism>
<proteinExistence type="predicted"/>
<evidence type="ECO:0000313" key="4">
    <source>
        <dbReference type="EMBL" id="QHQ38617.1"/>
    </source>
</evidence>
<feature type="transmembrane region" description="Helical" evidence="2">
    <location>
        <begin position="115"/>
        <end position="134"/>
    </location>
</feature>
<accession>A0A6P1T9A8</accession>
<dbReference type="AlphaFoldDB" id="A0A6P1T9A8"/>
<dbReference type="EMBL" id="JACHHR010000006">
    <property type="protein sequence ID" value="MBB5213182.1"/>
    <property type="molecule type" value="Genomic_DNA"/>
</dbReference>
<feature type="region of interest" description="Disordered" evidence="1">
    <location>
        <begin position="56"/>
        <end position="81"/>
    </location>
</feature>
<reference evidence="3 6" key="2">
    <citation type="submission" date="2020-08" db="EMBL/GenBank/DDBJ databases">
        <title>Genomic Encyclopedia of Type Strains, Phase IV (KMG-IV): sequencing the most valuable type-strain genomes for metagenomic binning, comparative biology and taxonomic classification.</title>
        <authorList>
            <person name="Goeker M."/>
        </authorList>
    </citation>
    <scope>NUCLEOTIDE SEQUENCE [LARGE SCALE GENOMIC DNA]</scope>
    <source>
        <strain evidence="3 6">DSM 11525</strain>
    </source>
</reference>
<gene>
    <name evidence="4" type="ORF">GTQ55_06185</name>
    <name evidence="3" type="ORF">HNQ53_003429</name>
</gene>
<feature type="transmembrane region" description="Helical" evidence="2">
    <location>
        <begin position="140"/>
        <end position="159"/>
    </location>
</feature>
<evidence type="ECO:0000256" key="2">
    <source>
        <dbReference type="SAM" id="Phobius"/>
    </source>
</evidence>